<dbReference type="EMBL" id="PSQE01000002">
    <property type="protein sequence ID" value="RHN73980.1"/>
    <property type="molecule type" value="Genomic_DNA"/>
</dbReference>
<feature type="region of interest" description="Disordered" evidence="1">
    <location>
        <begin position="20"/>
        <end position="63"/>
    </location>
</feature>
<reference evidence="2" key="1">
    <citation type="journal article" date="2018" name="Nat. Plants">
        <title>Whole-genome landscape of Medicago truncatula symbiotic genes.</title>
        <authorList>
            <person name="Pecrix Y."/>
            <person name="Gamas P."/>
            <person name="Carrere S."/>
        </authorList>
    </citation>
    <scope>NUCLEOTIDE SEQUENCE</scope>
    <source>
        <tissue evidence="2">Leaves</tissue>
    </source>
</reference>
<evidence type="ECO:0000313" key="2">
    <source>
        <dbReference type="EMBL" id="RHN73980.1"/>
    </source>
</evidence>
<dbReference type="AlphaFoldDB" id="A0A396J7B9"/>
<accession>A0A396J7B9</accession>
<dbReference type="Gramene" id="rna9896">
    <property type="protein sequence ID" value="RHN73980.1"/>
    <property type="gene ID" value="gene9896"/>
</dbReference>
<proteinExistence type="predicted"/>
<feature type="compositionally biased region" description="Polar residues" evidence="1">
    <location>
        <begin position="23"/>
        <end position="45"/>
    </location>
</feature>
<evidence type="ECO:0000256" key="1">
    <source>
        <dbReference type="SAM" id="MobiDB-lite"/>
    </source>
</evidence>
<protein>
    <submittedName>
        <fullName evidence="2">Uncharacterized protein</fullName>
    </submittedName>
</protein>
<dbReference type="Proteomes" id="UP000265566">
    <property type="component" value="Chromosome 2"/>
</dbReference>
<organism evidence="2">
    <name type="scientific">Medicago truncatula</name>
    <name type="common">Barrel medic</name>
    <name type="synonym">Medicago tribuloides</name>
    <dbReference type="NCBI Taxonomy" id="3880"/>
    <lineage>
        <taxon>Eukaryota</taxon>
        <taxon>Viridiplantae</taxon>
        <taxon>Streptophyta</taxon>
        <taxon>Embryophyta</taxon>
        <taxon>Tracheophyta</taxon>
        <taxon>Spermatophyta</taxon>
        <taxon>Magnoliopsida</taxon>
        <taxon>eudicotyledons</taxon>
        <taxon>Gunneridae</taxon>
        <taxon>Pentapetalae</taxon>
        <taxon>rosids</taxon>
        <taxon>fabids</taxon>
        <taxon>Fabales</taxon>
        <taxon>Fabaceae</taxon>
        <taxon>Papilionoideae</taxon>
        <taxon>50 kb inversion clade</taxon>
        <taxon>NPAAA clade</taxon>
        <taxon>Hologalegina</taxon>
        <taxon>IRL clade</taxon>
        <taxon>Trifolieae</taxon>
        <taxon>Medicago</taxon>
    </lineage>
</organism>
<gene>
    <name evidence="2" type="ORF">MtrunA17_Chr2g0304591</name>
</gene>
<sequence length="63" mass="7122">MVLIQETTCHTFSFSFSFKSNSQPYQSSNNTAYSPPQATNFSAPLTNPKPKSLHYKLKPTEHN</sequence>
<comment type="caution">
    <text evidence="2">The sequence shown here is derived from an EMBL/GenBank/DDBJ whole genome shotgun (WGS) entry which is preliminary data.</text>
</comment>
<name>A0A396J7B9_MEDTR</name>